<name>A0A286G769_9PROT</name>
<comment type="pathway">
    <text evidence="3">Amino-acid degradation; L-arginine degradation via AST pathway; L-glutamate and succinate from L-arginine: step 2/5.</text>
</comment>
<dbReference type="EMBL" id="OCNJ01000001">
    <property type="protein sequence ID" value="SOD90824.1"/>
    <property type="molecule type" value="Genomic_DNA"/>
</dbReference>
<dbReference type="InterPro" id="IPR037031">
    <property type="entry name" value="AstB_sf"/>
</dbReference>
<dbReference type="Pfam" id="PF04996">
    <property type="entry name" value="AstB"/>
    <property type="match status" value="1"/>
</dbReference>
<feature type="binding site" evidence="3">
    <location>
        <position position="255"/>
    </location>
    <ligand>
        <name>substrate</name>
    </ligand>
</feature>
<keyword evidence="6" id="KW-1185">Reference proteome</keyword>
<keyword evidence="1 3" id="KW-0056">Arginine metabolism</keyword>
<feature type="binding site" evidence="3">
    <location>
        <position position="113"/>
    </location>
    <ligand>
        <name>substrate</name>
    </ligand>
</feature>
<feature type="binding site" evidence="3">
    <location>
        <begin position="22"/>
        <end position="31"/>
    </location>
    <ligand>
        <name>substrate</name>
    </ligand>
</feature>
<feature type="active site" evidence="3">
    <location>
        <position position="177"/>
    </location>
</feature>
<dbReference type="InterPro" id="IPR007079">
    <property type="entry name" value="SuccinylArg_d-Hdrlase_AstB"/>
</dbReference>
<keyword evidence="2 3" id="KW-0378">Hydrolase</keyword>
<dbReference type="SUPFAM" id="SSF55909">
    <property type="entry name" value="Pentein"/>
    <property type="match status" value="1"/>
</dbReference>
<evidence type="ECO:0000256" key="2">
    <source>
        <dbReference type="ARBA" id="ARBA00022801"/>
    </source>
</evidence>
<dbReference type="Gene3D" id="3.75.10.20">
    <property type="entry name" value="Succinylarginine dihydrolase"/>
    <property type="match status" value="1"/>
</dbReference>
<sequence length="462" mass="49188">MTTAAAFEVNFDGLPGPTHNYAGLSWGNIASGSNARAASNPREAVKQGIAKMRRLMAMGFRQGVLPPHERPHVPTLRRLGFTGTDRQVLEKAWAADPSLVLSVCSASAMWTANAATVSPSADTVDGRVHFTPANLAAMAHRAIEHEVTGRVLQAVFPDPARFAHHPALPGIEHFGDEGAANHTRFCDGYGAPGVELFVYGRSAFDKAAPKPAKFPARQTLEASQAIARLHGLEAGRTVFAQQNPAMIDAGVFHNDVIAVGNGTVLFHYEDAFVDTPKVLAELRGALGPAGFTAVEVPAAAVPVADMVKSYLFNSQLLSRPDGDGDGMMLLLPMEAQETDSVRTWLEGLVGGDGPIRETVFMDLRQSMRNGGGPACLRLRVVLTEAELAAANQGCLMTPALADRLEAWADRHYRDRLAAEDLRDPALLDECRAALDDLTGILGLGAVYDFQREPGGTAAAAAQ</sequence>
<comment type="similarity">
    <text evidence="3">Belongs to the succinylarginine dihydrolase family.</text>
</comment>
<comment type="subunit">
    <text evidence="3">Homodimer.</text>
</comment>
<reference evidence="5 6" key="1">
    <citation type="submission" date="2017-09" db="EMBL/GenBank/DDBJ databases">
        <authorList>
            <person name="Ehlers B."/>
            <person name="Leendertz F.H."/>
        </authorList>
    </citation>
    <scope>NUCLEOTIDE SEQUENCE [LARGE SCALE GENOMIC DNA]</scope>
    <source>
        <strain evidence="5 6">USBA 140</strain>
    </source>
</reference>
<dbReference type="GO" id="GO:0019545">
    <property type="term" value="P:L-arginine catabolic process to succinate"/>
    <property type="evidence" value="ECO:0007669"/>
    <property type="project" value="UniProtKB-UniRule"/>
</dbReference>
<dbReference type="HAMAP" id="MF_01172">
    <property type="entry name" value="AstB"/>
    <property type="match status" value="1"/>
</dbReference>
<feature type="binding site" evidence="3">
    <location>
        <begin position="140"/>
        <end position="141"/>
    </location>
    <ligand>
        <name>substrate</name>
    </ligand>
</feature>
<dbReference type="PANTHER" id="PTHR30420">
    <property type="entry name" value="N-SUCCINYLARGININE DIHYDROLASE"/>
    <property type="match status" value="1"/>
</dbReference>
<dbReference type="GO" id="GO:0019544">
    <property type="term" value="P:L-arginine catabolic process to L-glutamate"/>
    <property type="evidence" value="ECO:0007669"/>
    <property type="project" value="UniProtKB-UniRule"/>
</dbReference>
<dbReference type="AlphaFoldDB" id="A0A286G769"/>
<feature type="active site" description="Nucleophile" evidence="3">
    <location>
        <position position="375"/>
    </location>
</feature>
<evidence type="ECO:0000313" key="5">
    <source>
        <dbReference type="EMBL" id="SOD90824.1"/>
    </source>
</evidence>
<evidence type="ECO:0000256" key="4">
    <source>
        <dbReference type="NCBIfam" id="TIGR03241"/>
    </source>
</evidence>
<dbReference type="UniPathway" id="UPA00185">
    <property type="reaction ID" value="UER00280"/>
</dbReference>
<dbReference type="EC" id="3.5.3.23" evidence="3 4"/>
<dbReference type="PANTHER" id="PTHR30420:SF2">
    <property type="entry name" value="N-SUCCINYLARGININE DIHYDROLASE"/>
    <property type="match status" value="1"/>
</dbReference>
<dbReference type="RefSeq" id="WP_097277538.1">
    <property type="nucleotide sequence ID" value="NZ_OCNJ01000001.1"/>
</dbReference>
<comment type="catalytic activity">
    <reaction evidence="3">
        <text>N(2)-succinyl-L-arginine + 2 H2O + 2 H(+) = N(2)-succinyl-L-ornithine + 2 NH4(+) + CO2</text>
        <dbReference type="Rhea" id="RHEA:19533"/>
        <dbReference type="ChEBI" id="CHEBI:15377"/>
        <dbReference type="ChEBI" id="CHEBI:15378"/>
        <dbReference type="ChEBI" id="CHEBI:16526"/>
        <dbReference type="ChEBI" id="CHEBI:28938"/>
        <dbReference type="ChEBI" id="CHEBI:58241"/>
        <dbReference type="ChEBI" id="CHEBI:58514"/>
        <dbReference type="EC" id="3.5.3.23"/>
    </reaction>
</comment>
<feature type="binding site" evidence="3">
    <location>
        <position position="217"/>
    </location>
    <ligand>
        <name>substrate</name>
    </ligand>
</feature>
<feature type="active site" evidence="3">
    <location>
        <position position="253"/>
    </location>
</feature>
<feature type="binding site" evidence="3">
    <location>
        <position position="369"/>
    </location>
    <ligand>
        <name>substrate</name>
    </ligand>
</feature>
<evidence type="ECO:0000256" key="3">
    <source>
        <dbReference type="HAMAP-Rule" id="MF_01172"/>
    </source>
</evidence>
<evidence type="ECO:0000313" key="6">
    <source>
        <dbReference type="Proteomes" id="UP000219621"/>
    </source>
</evidence>
<dbReference type="Proteomes" id="UP000219621">
    <property type="component" value="Unassembled WGS sequence"/>
</dbReference>
<accession>A0A286G769</accession>
<gene>
    <name evidence="3" type="primary">astB</name>
    <name evidence="5" type="ORF">SAMN05421508_101673</name>
</gene>
<evidence type="ECO:0000256" key="1">
    <source>
        <dbReference type="ARBA" id="ARBA00022503"/>
    </source>
</evidence>
<dbReference type="NCBIfam" id="NF009789">
    <property type="entry name" value="PRK13281.1"/>
    <property type="match status" value="1"/>
</dbReference>
<proteinExistence type="inferred from homology"/>
<dbReference type="OrthoDB" id="248552at2"/>
<organism evidence="5 6">
    <name type="scientific">Caenispirillum bisanense</name>
    <dbReference type="NCBI Taxonomy" id="414052"/>
    <lineage>
        <taxon>Bacteria</taxon>
        <taxon>Pseudomonadati</taxon>
        <taxon>Pseudomonadota</taxon>
        <taxon>Alphaproteobacteria</taxon>
        <taxon>Rhodospirillales</taxon>
        <taxon>Novispirillaceae</taxon>
        <taxon>Caenispirillum</taxon>
    </lineage>
</organism>
<dbReference type="GO" id="GO:0009015">
    <property type="term" value="F:N-succinylarginine dihydrolase activity"/>
    <property type="evidence" value="ECO:0007669"/>
    <property type="project" value="UniProtKB-UniRule"/>
</dbReference>
<dbReference type="NCBIfam" id="TIGR03241">
    <property type="entry name" value="arg_catab_astB"/>
    <property type="match status" value="1"/>
</dbReference>
<protein>
    <recommendedName>
        <fullName evidence="3 4">N-succinylarginine dihydrolase</fullName>
        <ecNumber evidence="3 4">3.5.3.23</ecNumber>
    </recommendedName>
</protein>
<comment type="function">
    <text evidence="3">Catalyzes the hydrolysis of N(2)-succinylarginine into N(2)-succinylornithine, ammonia and CO(2).</text>
</comment>